<accession>A0A0A2JZV2</accession>
<name>A0A0A2JZV2_PENEN</name>
<evidence type="ECO:0000256" key="1">
    <source>
        <dbReference type="SAM" id="MobiDB-lite"/>
    </source>
</evidence>
<feature type="region of interest" description="Disordered" evidence="1">
    <location>
        <begin position="1"/>
        <end position="37"/>
    </location>
</feature>
<proteinExistence type="predicted"/>
<dbReference type="AlphaFoldDB" id="A0A0A2JZV2"/>
<dbReference type="RefSeq" id="XP_016601972.1">
    <property type="nucleotide sequence ID" value="XM_016743820.1"/>
</dbReference>
<feature type="compositionally biased region" description="Polar residues" evidence="1">
    <location>
        <begin position="1"/>
        <end position="13"/>
    </location>
</feature>
<evidence type="ECO:0000313" key="3">
    <source>
        <dbReference type="Proteomes" id="UP000030143"/>
    </source>
</evidence>
<protein>
    <submittedName>
        <fullName evidence="2">Uncharacterized protein</fullName>
    </submittedName>
</protein>
<evidence type="ECO:0000313" key="2">
    <source>
        <dbReference type="EMBL" id="KGO61007.1"/>
    </source>
</evidence>
<dbReference type="STRING" id="27334.A0A0A2JZV2"/>
<dbReference type="VEuPathDB" id="FungiDB:PEXP_053630"/>
<gene>
    <name evidence="2" type="ORF">PEX2_065490</name>
</gene>
<reference evidence="2 3" key="1">
    <citation type="journal article" date="2015" name="Mol. Plant Microbe Interact.">
        <title>Genome, transcriptome, and functional analyses of Penicillium expansum provide new insights into secondary metabolism and pathogenicity.</title>
        <authorList>
            <person name="Ballester A.R."/>
            <person name="Marcet-Houben M."/>
            <person name="Levin E."/>
            <person name="Sela N."/>
            <person name="Selma-Lazaro C."/>
            <person name="Carmona L."/>
            <person name="Wisniewski M."/>
            <person name="Droby S."/>
            <person name="Gonzalez-Candelas L."/>
            <person name="Gabaldon T."/>
        </authorList>
    </citation>
    <scope>NUCLEOTIDE SEQUENCE [LARGE SCALE GENOMIC DNA]</scope>
    <source>
        <strain evidence="2 3">MD-8</strain>
    </source>
</reference>
<dbReference type="Proteomes" id="UP000030143">
    <property type="component" value="Unassembled WGS sequence"/>
</dbReference>
<dbReference type="GeneID" id="27679240"/>
<dbReference type="HOGENOM" id="CLU_1579053_0_0_1"/>
<dbReference type="EMBL" id="JQFZ01000059">
    <property type="protein sequence ID" value="KGO61007.1"/>
    <property type="molecule type" value="Genomic_DNA"/>
</dbReference>
<comment type="caution">
    <text evidence="2">The sequence shown here is derived from an EMBL/GenBank/DDBJ whole genome shotgun (WGS) entry which is preliminary data.</text>
</comment>
<keyword evidence="3" id="KW-1185">Reference proteome</keyword>
<organism evidence="2 3">
    <name type="scientific">Penicillium expansum</name>
    <name type="common">Blue mold rot fungus</name>
    <dbReference type="NCBI Taxonomy" id="27334"/>
    <lineage>
        <taxon>Eukaryota</taxon>
        <taxon>Fungi</taxon>
        <taxon>Dikarya</taxon>
        <taxon>Ascomycota</taxon>
        <taxon>Pezizomycotina</taxon>
        <taxon>Eurotiomycetes</taxon>
        <taxon>Eurotiomycetidae</taxon>
        <taxon>Eurotiales</taxon>
        <taxon>Aspergillaceae</taxon>
        <taxon>Penicillium</taxon>
    </lineage>
</organism>
<sequence length="169" mass="18622">MSSYSGSTLNSSESDVEDITHSDIESEYIPSETSEDREFIVSDSESLSFVPNELSEPEGPSYTILDDIVSDVTTEQSVKSLPALQTLRALVIMGIQRSDQTAPAASYHTENPLVQEFGQLQVLDDLIRLRAADIVQHPILAYPRSANHAASYDYYSGQILNGMINQMFG</sequence>